<dbReference type="InterPro" id="IPR002110">
    <property type="entry name" value="Ankyrin_rpt"/>
</dbReference>
<dbReference type="PANTHER" id="PTHR24198:SF165">
    <property type="entry name" value="ANKYRIN REPEAT-CONTAINING PROTEIN-RELATED"/>
    <property type="match status" value="1"/>
</dbReference>
<dbReference type="Pfam" id="PF12796">
    <property type="entry name" value="Ank_2"/>
    <property type="match status" value="1"/>
</dbReference>
<keyword evidence="4" id="KW-0812">Transmembrane</keyword>
<feature type="transmembrane region" description="Helical" evidence="4">
    <location>
        <begin position="149"/>
        <end position="171"/>
    </location>
</feature>
<keyword evidence="4" id="KW-1133">Transmembrane helix</keyword>
<dbReference type="AlphaFoldDB" id="A0AAU7YQ98"/>
<name>A0AAU7YQ98_9RICK</name>
<gene>
    <name evidence="5" type="ORF">ABS861_06835</name>
</gene>
<feature type="transmembrane region" description="Helical" evidence="4">
    <location>
        <begin position="177"/>
        <end position="200"/>
    </location>
</feature>
<dbReference type="SMART" id="SM00248">
    <property type="entry name" value="ANK"/>
    <property type="match status" value="2"/>
</dbReference>
<dbReference type="PANTHER" id="PTHR24198">
    <property type="entry name" value="ANKYRIN REPEAT AND PROTEIN KINASE DOMAIN-CONTAINING PROTEIN"/>
    <property type="match status" value="1"/>
</dbReference>
<evidence type="ECO:0000256" key="1">
    <source>
        <dbReference type="ARBA" id="ARBA00022737"/>
    </source>
</evidence>
<keyword evidence="1" id="KW-0677">Repeat</keyword>
<dbReference type="InterPro" id="IPR036770">
    <property type="entry name" value="Ankyrin_rpt-contain_sf"/>
</dbReference>
<dbReference type="EMBL" id="CP158587">
    <property type="protein sequence ID" value="XCA35043.1"/>
    <property type="molecule type" value="Genomic_DNA"/>
</dbReference>
<keyword evidence="2 3" id="KW-0040">ANK repeat</keyword>
<keyword evidence="4" id="KW-0472">Membrane</keyword>
<organism evidence="5">
    <name type="scientific">Wolbachia endosymbiont of Oeneis ivallda</name>
    <dbReference type="NCBI Taxonomy" id="3171168"/>
    <lineage>
        <taxon>Bacteria</taxon>
        <taxon>Pseudomonadati</taxon>
        <taxon>Pseudomonadota</taxon>
        <taxon>Alphaproteobacteria</taxon>
        <taxon>Rickettsiales</taxon>
        <taxon>Anaplasmataceae</taxon>
        <taxon>Wolbachieae</taxon>
        <taxon>Wolbachia</taxon>
    </lineage>
</organism>
<reference evidence="5" key="1">
    <citation type="submission" date="2024-06" db="EMBL/GenBank/DDBJ databases">
        <title>Genome assembly of the Oeneis chryxus ivallda.</title>
        <authorList>
            <person name="MacDonald Z."/>
            <person name="Shaffer H.B."/>
            <person name="Gillespie T."/>
            <person name="Marimuthu M.P.A."/>
            <person name="Nguyen O."/>
            <person name="Fairbairn C.W."/>
            <person name="Seligmann W.E."/>
            <person name="Escalona M."/>
            <person name="Miller C."/>
            <person name="Toffelmier E."/>
        </authorList>
    </citation>
    <scope>NUCLEOTIDE SEQUENCE</scope>
    <source>
        <strain evidence="5">CCGP_102_HBS-TG_Oc004</strain>
    </source>
</reference>
<proteinExistence type="predicted"/>
<dbReference type="PROSITE" id="PS50088">
    <property type="entry name" value="ANK_REPEAT"/>
    <property type="match status" value="1"/>
</dbReference>
<evidence type="ECO:0000313" key="5">
    <source>
        <dbReference type="EMBL" id="XCA35043.1"/>
    </source>
</evidence>
<evidence type="ECO:0000256" key="4">
    <source>
        <dbReference type="SAM" id="Phobius"/>
    </source>
</evidence>
<feature type="repeat" description="ANK" evidence="3">
    <location>
        <begin position="97"/>
        <end position="129"/>
    </location>
</feature>
<evidence type="ECO:0000256" key="2">
    <source>
        <dbReference type="ARBA" id="ARBA00023043"/>
    </source>
</evidence>
<evidence type="ECO:0000256" key="3">
    <source>
        <dbReference type="PROSITE-ProRule" id="PRU00023"/>
    </source>
</evidence>
<dbReference type="Gene3D" id="1.25.40.20">
    <property type="entry name" value="Ankyrin repeat-containing domain"/>
    <property type="match status" value="1"/>
</dbReference>
<dbReference type="PROSITE" id="PS50297">
    <property type="entry name" value="ANK_REP_REGION"/>
    <property type="match status" value="1"/>
</dbReference>
<dbReference type="SUPFAM" id="SSF48403">
    <property type="entry name" value="Ankyrin repeat"/>
    <property type="match status" value="1"/>
</dbReference>
<accession>A0AAU7YQ98</accession>
<sequence>MYLALLKEILSIVNHENYLNGNNIVEKIQERIKKKDPSTYAEWEKKNFDINYKFSGDDYFGKKELTLLHLACLYNQENVVKALLAVEGIGVNLEDGSGKTPLYIALDKGHHKIVRALLKAGADPLLRGRCNKNLAEIFTKKAIGKAVDLGAHIFIIASCVAAIVVTYAYFFGVSLSVGAMAGIAVAAAVLTGLVAGGIIYEVLKPCDELKEAIAKKISKLSQNSAVDDSKPDCSREKILEQAYCYH</sequence>
<protein>
    <submittedName>
        <fullName evidence="5">Ankyrin repeat domain-containing protein</fullName>
    </submittedName>
</protein>